<sequence>MTTFNEHRDNDAADVIVVGYGPVGQALSLRLAQLGHQVIVIERWGDLYGLPRAVGLDHEALRILQSTGVMHDFSEHMVLSHVYEWRNGQGDVLTAFPGLDQPSASAWPNRCSFHQPALERLLDERLRSAHRDRARVLNRLTVSRIVAHDDGVLVQAHPTDNPDAPAHEFRARYVVGCDGAGSFVRQAMGVSVTDLGFTADWLVVDLRPKDPAQWRNDLIQVCDPNRPTTMVAAGPGRRRFEFMALAHEKKDDLNNVQTAWGLLAPWGWNPENAELERHAVYTFRSIVADTWRRGRLMIAGDAAHLTPPFAAQGLCAGLRDVAALAWRLDAVLRGVAPEAMLDDYSDERRPHARALVEFAVMLGHIICELDPDAAAQRDLALQERAKCADQREPTPRLGPSALMRDGDDTSGTLGRQGHVRYQGRTGRFDDVVGSGFVLIGNGHDPLRSLSRAQRDFLTQIDATVVGVGAECDVEDIGHTYAQWFETLGCDTVLVRPDYYMFGSGEASALVSDLMQAWQRSGSQATLRRQPAGEM</sequence>
<dbReference type="PRINTS" id="PR00420">
    <property type="entry name" value="RNGMNOXGNASE"/>
</dbReference>
<name>A0A5E5BYS7_9BURK</name>
<dbReference type="EMBL" id="CABPST010000016">
    <property type="protein sequence ID" value="VVE90486.1"/>
    <property type="molecule type" value="Genomic_DNA"/>
</dbReference>
<dbReference type="InterPro" id="IPR036188">
    <property type="entry name" value="FAD/NAD-bd_sf"/>
</dbReference>
<proteinExistence type="predicted"/>
<dbReference type="RefSeq" id="WP_150561622.1">
    <property type="nucleotide sequence ID" value="NZ_CABPST010000016.1"/>
</dbReference>
<evidence type="ECO:0000259" key="3">
    <source>
        <dbReference type="Pfam" id="PF01494"/>
    </source>
</evidence>
<dbReference type="SUPFAM" id="SSF51905">
    <property type="entry name" value="FAD/NAD(P)-binding domain"/>
    <property type="match status" value="1"/>
</dbReference>
<dbReference type="GO" id="GO:0019622">
    <property type="term" value="P:3-(3-hydroxy)phenylpropionate catabolic process"/>
    <property type="evidence" value="ECO:0007669"/>
    <property type="project" value="TreeGrafter"/>
</dbReference>
<dbReference type="GO" id="GO:0008688">
    <property type="term" value="F:3-(3-hydroxyphenyl)propionate hydroxylase activity"/>
    <property type="evidence" value="ECO:0007669"/>
    <property type="project" value="TreeGrafter"/>
</dbReference>
<protein>
    <submittedName>
        <fullName evidence="4">Monooxygenase FAD-binding protein</fullName>
    </submittedName>
</protein>
<feature type="region of interest" description="Disordered" evidence="2">
    <location>
        <begin position="386"/>
        <end position="416"/>
    </location>
</feature>
<reference evidence="4 5" key="1">
    <citation type="submission" date="2019-08" db="EMBL/GenBank/DDBJ databases">
        <authorList>
            <person name="Peeters C."/>
        </authorList>
    </citation>
    <scope>NUCLEOTIDE SEQUENCE [LARGE SCALE GENOMIC DNA]</scope>
    <source>
        <strain evidence="4 5">LMG 20603</strain>
    </source>
</reference>
<dbReference type="Gene3D" id="3.40.30.120">
    <property type="match status" value="1"/>
</dbReference>
<dbReference type="GO" id="GO:0071949">
    <property type="term" value="F:FAD binding"/>
    <property type="evidence" value="ECO:0007669"/>
    <property type="project" value="InterPro"/>
</dbReference>
<dbReference type="OrthoDB" id="3443359at2"/>
<evidence type="ECO:0000313" key="5">
    <source>
        <dbReference type="Proteomes" id="UP000382040"/>
    </source>
</evidence>
<dbReference type="Proteomes" id="UP000382040">
    <property type="component" value="Unassembled WGS sequence"/>
</dbReference>
<dbReference type="Gene3D" id="3.50.50.60">
    <property type="entry name" value="FAD/NAD(P)-binding domain"/>
    <property type="match status" value="1"/>
</dbReference>
<dbReference type="AlphaFoldDB" id="A0A5E5BYS7"/>
<evidence type="ECO:0000313" key="4">
    <source>
        <dbReference type="EMBL" id="VVE90486.1"/>
    </source>
</evidence>
<dbReference type="InterPro" id="IPR002938">
    <property type="entry name" value="FAD-bd"/>
</dbReference>
<dbReference type="InterPro" id="IPR050631">
    <property type="entry name" value="PheA/TfdB_FAD_monoxygenase"/>
</dbReference>
<evidence type="ECO:0000256" key="1">
    <source>
        <dbReference type="ARBA" id="ARBA00023002"/>
    </source>
</evidence>
<keyword evidence="1" id="KW-0560">Oxidoreductase</keyword>
<dbReference type="PANTHER" id="PTHR43476">
    <property type="entry name" value="3-(3-HYDROXY-PHENYL)PROPIONATE/3-HYDROXYCINNAMIC ACID HYDROXYLASE"/>
    <property type="match status" value="1"/>
</dbReference>
<dbReference type="PANTHER" id="PTHR43476:SF3">
    <property type="entry name" value="FAD-BINDING MONOOXYGENASE"/>
    <property type="match status" value="1"/>
</dbReference>
<dbReference type="NCBIfam" id="NF004829">
    <property type="entry name" value="PRK06183.1-3"/>
    <property type="match status" value="1"/>
</dbReference>
<keyword evidence="5" id="KW-1185">Reference proteome</keyword>
<organism evidence="4 5">
    <name type="scientific">Pandoraea bronchicola</name>
    <dbReference type="NCBI Taxonomy" id="2508287"/>
    <lineage>
        <taxon>Bacteria</taxon>
        <taxon>Pseudomonadati</taxon>
        <taxon>Pseudomonadota</taxon>
        <taxon>Betaproteobacteria</taxon>
        <taxon>Burkholderiales</taxon>
        <taxon>Burkholderiaceae</taxon>
        <taxon>Pandoraea</taxon>
    </lineage>
</organism>
<dbReference type="Gene3D" id="3.30.70.2450">
    <property type="match status" value="1"/>
</dbReference>
<feature type="domain" description="FAD-binding" evidence="3">
    <location>
        <begin position="13"/>
        <end position="359"/>
    </location>
</feature>
<gene>
    <name evidence="4" type="ORF">PBR20603_04471</name>
</gene>
<dbReference type="Pfam" id="PF01494">
    <property type="entry name" value="FAD_binding_3"/>
    <property type="match status" value="1"/>
</dbReference>
<accession>A0A5E5BYS7</accession>
<evidence type="ECO:0000256" key="2">
    <source>
        <dbReference type="SAM" id="MobiDB-lite"/>
    </source>
</evidence>
<keyword evidence="4" id="KW-0503">Monooxygenase</keyword>